<keyword evidence="3" id="KW-0560">Oxidoreductase</keyword>
<proteinExistence type="predicted"/>
<evidence type="ECO:0000256" key="4">
    <source>
        <dbReference type="ARBA" id="ARBA00023033"/>
    </source>
</evidence>
<dbReference type="SUPFAM" id="SSF51679">
    <property type="entry name" value="Bacterial luciferase-like"/>
    <property type="match status" value="1"/>
</dbReference>
<dbReference type="RefSeq" id="WP_345576563.1">
    <property type="nucleotide sequence ID" value="NZ_BAABDQ010000050.1"/>
</dbReference>
<dbReference type="InterPro" id="IPR050172">
    <property type="entry name" value="SsuD_RutA_monooxygenase"/>
</dbReference>
<evidence type="ECO:0000256" key="3">
    <source>
        <dbReference type="ARBA" id="ARBA00023002"/>
    </source>
</evidence>
<dbReference type="InterPro" id="IPR011251">
    <property type="entry name" value="Luciferase-like_dom"/>
</dbReference>
<evidence type="ECO:0000313" key="6">
    <source>
        <dbReference type="EMBL" id="GAA3613677.1"/>
    </source>
</evidence>
<name>A0ABP6ZNW9_9ACTN</name>
<reference evidence="7" key="1">
    <citation type="journal article" date="2019" name="Int. J. Syst. Evol. Microbiol.">
        <title>The Global Catalogue of Microorganisms (GCM) 10K type strain sequencing project: providing services to taxonomists for standard genome sequencing and annotation.</title>
        <authorList>
            <consortium name="The Broad Institute Genomics Platform"/>
            <consortium name="The Broad Institute Genome Sequencing Center for Infectious Disease"/>
            <person name="Wu L."/>
            <person name="Ma J."/>
        </authorList>
    </citation>
    <scope>NUCLEOTIDE SEQUENCE [LARGE SCALE GENOMIC DNA]</scope>
    <source>
        <strain evidence="7">JCM 17326</strain>
    </source>
</reference>
<dbReference type="Gene3D" id="3.20.20.30">
    <property type="entry name" value="Luciferase-like domain"/>
    <property type="match status" value="1"/>
</dbReference>
<keyword evidence="2" id="KW-0288">FMN</keyword>
<dbReference type="PANTHER" id="PTHR42847:SF4">
    <property type="entry name" value="ALKANESULFONATE MONOOXYGENASE-RELATED"/>
    <property type="match status" value="1"/>
</dbReference>
<feature type="domain" description="Luciferase-like" evidence="5">
    <location>
        <begin position="14"/>
        <end position="210"/>
    </location>
</feature>
<sequence>MEPTLLYWTLPGPAADLDGHVALCREAERLGIHAALVPFDPAGPDPFAWAAALGRRTGRIGFLLECLAGVSSPTYWTQQANTLAAVLGGRVGVVVAAGWEPVRQLGYGDGIRSDGWYARLDEFWQVCHGLWHGTEPVSLAGRHYQIDSATVNARFVSDGTRTRPEISVTGPFPPALAFASRHADCVFVQADDPEEQVAAVLGSGLRAGLAVPPHGSADEAAAVIGRGRAAGATRFLLCGDIDRLRWFGAEILPRIRSAVHNDAGQPRKGDTRP</sequence>
<dbReference type="EMBL" id="BAABDQ010000050">
    <property type="protein sequence ID" value="GAA3613677.1"/>
    <property type="molecule type" value="Genomic_DNA"/>
</dbReference>
<keyword evidence="1" id="KW-0285">Flavoprotein</keyword>
<protein>
    <recommendedName>
        <fullName evidence="5">Luciferase-like domain-containing protein</fullName>
    </recommendedName>
</protein>
<dbReference type="PANTHER" id="PTHR42847">
    <property type="entry name" value="ALKANESULFONATE MONOOXYGENASE"/>
    <property type="match status" value="1"/>
</dbReference>
<evidence type="ECO:0000313" key="7">
    <source>
        <dbReference type="Proteomes" id="UP001500630"/>
    </source>
</evidence>
<evidence type="ECO:0000256" key="1">
    <source>
        <dbReference type="ARBA" id="ARBA00022630"/>
    </source>
</evidence>
<keyword evidence="4" id="KW-0503">Monooxygenase</keyword>
<comment type="caution">
    <text evidence="6">The sequence shown here is derived from an EMBL/GenBank/DDBJ whole genome shotgun (WGS) entry which is preliminary data.</text>
</comment>
<dbReference type="Pfam" id="PF00296">
    <property type="entry name" value="Bac_luciferase"/>
    <property type="match status" value="1"/>
</dbReference>
<organism evidence="6 7">
    <name type="scientific">Nonomuraea rosea</name>
    <dbReference type="NCBI Taxonomy" id="638574"/>
    <lineage>
        <taxon>Bacteria</taxon>
        <taxon>Bacillati</taxon>
        <taxon>Actinomycetota</taxon>
        <taxon>Actinomycetes</taxon>
        <taxon>Streptosporangiales</taxon>
        <taxon>Streptosporangiaceae</taxon>
        <taxon>Nonomuraea</taxon>
    </lineage>
</organism>
<dbReference type="Proteomes" id="UP001500630">
    <property type="component" value="Unassembled WGS sequence"/>
</dbReference>
<keyword evidence="7" id="KW-1185">Reference proteome</keyword>
<gene>
    <name evidence="6" type="ORF">GCM10022419_118470</name>
</gene>
<accession>A0ABP6ZNW9</accession>
<evidence type="ECO:0000256" key="2">
    <source>
        <dbReference type="ARBA" id="ARBA00022643"/>
    </source>
</evidence>
<dbReference type="InterPro" id="IPR036661">
    <property type="entry name" value="Luciferase-like_sf"/>
</dbReference>
<evidence type="ECO:0000259" key="5">
    <source>
        <dbReference type="Pfam" id="PF00296"/>
    </source>
</evidence>